<evidence type="ECO:0000313" key="16">
    <source>
        <dbReference type="Proteomes" id="UP001448207"/>
    </source>
</evidence>
<feature type="compositionally biased region" description="Basic and acidic residues" evidence="12">
    <location>
        <begin position="526"/>
        <end position="557"/>
    </location>
</feature>
<comment type="catalytic activity">
    <reaction evidence="11">
        <text>ATP + H2O = ADP + phosphate + H(+)</text>
        <dbReference type="Rhea" id="RHEA:13065"/>
        <dbReference type="ChEBI" id="CHEBI:15377"/>
        <dbReference type="ChEBI" id="CHEBI:15378"/>
        <dbReference type="ChEBI" id="CHEBI:30616"/>
        <dbReference type="ChEBI" id="CHEBI:43474"/>
        <dbReference type="ChEBI" id="CHEBI:456216"/>
    </reaction>
    <physiologicalReaction direction="left-to-right" evidence="11">
        <dbReference type="Rhea" id="RHEA:13066"/>
    </physiologicalReaction>
</comment>
<dbReference type="Pfam" id="PF00004">
    <property type="entry name" value="AAA"/>
    <property type="match status" value="1"/>
</dbReference>
<sequence length="584" mass="66821">MSSSAIAKRSLNMHQLKCVFDKILTLLERISEETFWEGLIGQRLANLGKRYFGNDFVMLSIIFYITPILRTRWDELVERLLRNRNDPKYVSVEIRPSDNIYSAISYFINRNTKSVPGLKEAVAGYEPEEVHTSDTPVVKSLPKVGFYPLVNTSAEIEYKGHILYVARRTDDDNNTSHHRSRTEYLSISMEDEDLNLLKQFMQEWADQYNEQDGDNVTIYKYNGYSWECMKTVEPRGFETVNLKPGLKEKIINDMEIFRHRRKWYKTRGIPYRRGYLLYGPPGTGKTSLIQALASKLSMNVAVVSLLEVHGDSEFTDMLADAPSNSLLVIEDLDHYISSAETGRVTMSGMLNALDGIQGQEGAMIFMTCNDFNKIQPALLRPGRMDVKLKLDYAVREQIVDMFWRFFGHDYDTFDMIVGKRRDYLAGICNTFADCVPVDEVTTAELQSYFITLIMENSSDENPDGIFDLLIEGVPEFLSKIKIDREQAAEHARLKLNSSASTVVEDEESETTEAPETIEAPETTETNDEKAETKKDVKETKKEDEKVTEKEDEMVAKKEENIMPTKKIESIIDDVVKEVEAVKIA</sequence>
<dbReference type="Pfam" id="PF25426">
    <property type="entry name" value="AAA_lid_BCS1"/>
    <property type="match status" value="1"/>
</dbReference>
<evidence type="ECO:0000256" key="2">
    <source>
        <dbReference type="ARBA" id="ARBA00007448"/>
    </source>
</evidence>
<reference evidence="15 16" key="1">
    <citation type="submission" date="2024-04" db="EMBL/GenBank/DDBJ databases">
        <title>Symmetric and asymmetric DNA N6-adenine methylation regulates different biological responses in Mucorales.</title>
        <authorList>
            <consortium name="Lawrence Berkeley National Laboratory"/>
            <person name="Lax C."/>
            <person name="Mondo S.J."/>
            <person name="Osorio-Concepcion M."/>
            <person name="Muszewska A."/>
            <person name="Corrochano-Luque M."/>
            <person name="Gutierrez G."/>
            <person name="Riley R."/>
            <person name="Lipzen A."/>
            <person name="Guo J."/>
            <person name="Hundley H."/>
            <person name="Amirebrahimi M."/>
            <person name="Ng V."/>
            <person name="Lorenzo-Gutierrez D."/>
            <person name="Binder U."/>
            <person name="Yang J."/>
            <person name="Song Y."/>
            <person name="Canovas D."/>
            <person name="Navarro E."/>
            <person name="Freitag M."/>
            <person name="Gabaldon T."/>
            <person name="Grigoriev I.V."/>
            <person name="Corrochano L.M."/>
            <person name="Nicolas F.E."/>
            <person name="Garre V."/>
        </authorList>
    </citation>
    <scope>NUCLEOTIDE SEQUENCE [LARGE SCALE GENOMIC DNA]</scope>
    <source>
        <strain evidence="15 16">L51</strain>
    </source>
</reference>
<evidence type="ECO:0000256" key="12">
    <source>
        <dbReference type="SAM" id="MobiDB-lite"/>
    </source>
</evidence>
<evidence type="ECO:0000256" key="11">
    <source>
        <dbReference type="ARBA" id="ARBA00048778"/>
    </source>
</evidence>
<keyword evidence="7" id="KW-0067">ATP-binding</keyword>
<dbReference type="InterPro" id="IPR050747">
    <property type="entry name" value="Mitochondrial_chaperone_BCS1"/>
</dbReference>
<dbReference type="InterPro" id="IPR003593">
    <property type="entry name" value="AAA+_ATPase"/>
</dbReference>
<dbReference type="Pfam" id="PF08740">
    <property type="entry name" value="BCS1_N"/>
    <property type="match status" value="1"/>
</dbReference>
<dbReference type="InterPro" id="IPR027417">
    <property type="entry name" value="P-loop_NTPase"/>
</dbReference>
<dbReference type="Gene3D" id="3.40.50.300">
    <property type="entry name" value="P-loop containing nucleotide triphosphate hydrolases"/>
    <property type="match status" value="1"/>
</dbReference>
<evidence type="ECO:0000256" key="4">
    <source>
        <dbReference type="ARBA" id="ARBA00022741"/>
    </source>
</evidence>
<dbReference type="InterPro" id="IPR003959">
    <property type="entry name" value="ATPase_AAA_core"/>
</dbReference>
<comment type="caution">
    <text evidence="15">The sequence shown here is derived from an EMBL/GenBank/DDBJ whole genome shotgun (WGS) entry which is preliminary data.</text>
</comment>
<keyword evidence="16" id="KW-1185">Reference proteome</keyword>
<evidence type="ECO:0000256" key="8">
    <source>
        <dbReference type="ARBA" id="ARBA00022989"/>
    </source>
</evidence>
<keyword evidence="4" id="KW-0547">Nucleotide-binding</keyword>
<feature type="domain" description="BCS1 N-terminal" evidence="14">
    <location>
        <begin position="60"/>
        <end position="240"/>
    </location>
</feature>
<dbReference type="GO" id="GO:0016787">
    <property type="term" value="F:hydrolase activity"/>
    <property type="evidence" value="ECO:0007669"/>
    <property type="project" value="UniProtKB-KW"/>
</dbReference>
<keyword evidence="3" id="KW-0812">Transmembrane</keyword>
<keyword evidence="6 15" id="KW-0378">Hydrolase</keyword>
<keyword evidence="10" id="KW-0472">Membrane</keyword>
<evidence type="ECO:0000256" key="5">
    <source>
        <dbReference type="ARBA" id="ARBA00022792"/>
    </source>
</evidence>
<accession>A0ABR3BHF9</accession>
<evidence type="ECO:0000256" key="3">
    <source>
        <dbReference type="ARBA" id="ARBA00022692"/>
    </source>
</evidence>
<keyword evidence="5" id="KW-0999">Mitochondrion inner membrane</keyword>
<protein>
    <submittedName>
        <fullName evidence="15">P-loop containing nucleoside triphosphate hydrolase protein</fullName>
    </submittedName>
</protein>
<evidence type="ECO:0000256" key="10">
    <source>
        <dbReference type="ARBA" id="ARBA00023136"/>
    </source>
</evidence>
<proteinExistence type="inferred from homology"/>
<feature type="domain" description="AAA+ ATPase" evidence="13">
    <location>
        <begin position="271"/>
        <end position="390"/>
    </location>
</feature>
<evidence type="ECO:0000256" key="9">
    <source>
        <dbReference type="ARBA" id="ARBA00023128"/>
    </source>
</evidence>
<dbReference type="InterPro" id="IPR057495">
    <property type="entry name" value="AAA_lid_BCS1"/>
</dbReference>
<evidence type="ECO:0000256" key="6">
    <source>
        <dbReference type="ARBA" id="ARBA00022801"/>
    </source>
</evidence>
<dbReference type="Proteomes" id="UP001448207">
    <property type="component" value="Unassembled WGS sequence"/>
</dbReference>
<dbReference type="PANTHER" id="PTHR23070">
    <property type="entry name" value="BCS1 AAA-TYPE ATPASE"/>
    <property type="match status" value="1"/>
</dbReference>
<evidence type="ECO:0000256" key="7">
    <source>
        <dbReference type="ARBA" id="ARBA00022840"/>
    </source>
</evidence>
<dbReference type="SUPFAM" id="SSF52540">
    <property type="entry name" value="P-loop containing nucleoside triphosphate hydrolases"/>
    <property type="match status" value="1"/>
</dbReference>
<gene>
    <name evidence="15" type="ORF">J3Q64DRAFT_1716263</name>
</gene>
<evidence type="ECO:0000259" key="13">
    <source>
        <dbReference type="SMART" id="SM00382"/>
    </source>
</evidence>
<evidence type="ECO:0000259" key="14">
    <source>
        <dbReference type="SMART" id="SM01024"/>
    </source>
</evidence>
<keyword evidence="9" id="KW-0496">Mitochondrion</keyword>
<feature type="compositionally biased region" description="Acidic residues" evidence="12">
    <location>
        <begin position="503"/>
        <end position="512"/>
    </location>
</feature>
<comment type="subcellular location">
    <subcellularLocation>
        <location evidence="1">Mitochondrion inner membrane</location>
        <topology evidence="1">Single-pass membrane protein</topology>
    </subcellularLocation>
</comment>
<dbReference type="EMBL" id="JBCLYO010000001">
    <property type="protein sequence ID" value="KAL0098003.1"/>
    <property type="molecule type" value="Genomic_DNA"/>
</dbReference>
<organism evidence="15 16">
    <name type="scientific">Phycomyces blakesleeanus</name>
    <dbReference type="NCBI Taxonomy" id="4837"/>
    <lineage>
        <taxon>Eukaryota</taxon>
        <taxon>Fungi</taxon>
        <taxon>Fungi incertae sedis</taxon>
        <taxon>Mucoromycota</taxon>
        <taxon>Mucoromycotina</taxon>
        <taxon>Mucoromycetes</taxon>
        <taxon>Mucorales</taxon>
        <taxon>Phycomycetaceae</taxon>
        <taxon>Phycomyces</taxon>
    </lineage>
</organism>
<dbReference type="InterPro" id="IPR014851">
    <property type="entry name" value="BCS1_N"/>
</dbReference>
<name>A0ABR3BHF9_PHYBL</name>
<evidence type="ECO:0000313" key="15">
    <source>
        <dbReference type="EMBL" id="KAL0098003.1"/>
    </source>
</evidence>
<comment type="similarity">
    <text evidence="2">Belongs to the AAA ATPase family. BCS1 subfamily.</text>
</comment>
<feature type="compositionally biased region" description="Low complexity" evidence="12">
    <location>
        <begin position="513"/>
        <end position="523"/>
    </location>
</feature>
<dbReference type="SMART" id="SM01024">
    <property type="entry name" value="BCS1_N"/>
    <property type="match status" value="1"/>
</dbReference>
<keyword evidence="8" id="KW-1133">Transmembrane helix</keyword>
<feature type="region of interest" description="Disordered" evidence="12">
    <location>
        <begin position="497"/>
        <end position="557"/>
    </location>
</feature>
<dbReference type="SMART" id="SM00382">
    <property type="entry name" value="AAA"/>
    <property type="match status" value="1"/>
</dbReference>
<evidence type="ECO:0000256" key="1">
    <source>
        <dbReference type="ARBA" id="ARBA00004434"/>
    </source>
</evidence>